<dbReference type="SMART" id="SM00382">
    <property type="entry name" value="AAA"/>
    <property type="match status" value="1"/>
</dbReference>
<reference evidence="12 13" key="1">
    <citation type="journal article" date="2023" name="Int. J. Syst. Evol. Microbiol.">
        <title>Sellimonas catena sp. nov., isolated from human faeces.</title>
        <authorList>
            <person name="Hisatomi A."/>
            <person name="Ohkuma M."/>
            <person name="Sakamoto M."/>
        </authorList>
    </citation>
    <scope>NUCLEOTIDE SEQUENCE [LARGE SCALE GENOMIC DNA]</scope>
    <source>
        <strain evidence="12 13">12EGH17</strain>
    </source>
</reference>
<dbReference type="InterPro" id="IPR036640">
    <property type="entry name" value="ABC1_TM_sf"/>
</dbReference>
<feature type="transmembrane region" description="Helical" evidence="9">
    <location>
        <begin position="78"/>
        <end position="100"/>
    </location>
</feature>
<keyword evidence="13" id="KW-1185">Reference proteome</keyword>
<dbReference type="SUPFAM" id="SSF90123">
    <property type="entry name" value="ABC transporter transmembrane region"/>
    <property type="match status" value="1"/>
</dbReference>
<keyword evidence="8 9" id="KW-0472">Membrane</keyword>
<keyword evidence="4 9" id="KW-0812">Transmembrane</keyword>
<dbReference type="CDD" id="cd03254">
    <property type="entry name" value="ABCC_Glucan_exporter_like"/>
    <property type="match status" value="1"/>
</dbReference>
<evidence type="ECO:0000256" key="1">
    <source>
        <dbReference type="ARBA" id="ARBA00004651"/>
    </source>
</evidence>
<dbReference type="InterPro" id="IPR017871">
    <property type="entry name" value="ABC_transporter-like_CS"/>
</dbReference>
<dbReference type="InterPro" id="IPR039421">
    <property type="entry name" value="Type_1_exporter"/>
</dbReference>
<evidence type="ECO:0000313" key="12">
    <source>
        <dbReference type="EMBL" id="GLG04452.1"/>
    </source>
</evidence>
<feature type="transmembrane region" description="Helical" evidence="9">
    <location>
        <begin position="178"/>
        <end position="197"/>
    </location>
</feature>
<dbReference type="Gene3D" id="3.40.50.300">
    <property type="entry name" value="P-loop containing nucleotide triphosphate hydrolases"/>
    <property type="match status" value="1"/>
</dbReference>
<dbReference type="EMBL" id="BSBO01000014">
    <property type="protein sequence ID" value="GLG04452.1"/>
    <property type="molecule type" value="Genomic_DNA"/>
</dbReference>
<evidence type="ECO:0000256" key="2">
    <source>
        <dbReference type="ARBA" id="ARBA00022448"/>
    </source>
</evidence>
<proteinExistence type="predicted"/>
<feature type="transmembrane region" description="Helical" evidence="9">
    <location>
        <begin position="257"/>
        <end position="286"/>
    </location>
</feature>
<dbReference type="PROSITE" id="PS50929">
    <property type="entry name" value="ABC_TM1F"/>
    <property type="match status" value="1"/>
</dbReference>
<dbReference type="GO" id="GO:0005524">
    <property type="term" value="F:ATP binding"/>
    <property type="evidence" value="ECO:0007669"/>
    <property type="project" value="UniProtKB-KW"/>
</dbReference>
<dbReference type="GO" id="GO:0016887">
    <property type="term" value="F:ATP hydrolysis activity"/>
    <property type="evidence" value="ECO:0007669"/>
    <property type="project" value="InterPro"/>
</dbReference>
<evidence type="ECO:0000259" key="10">
    <source>
        <dbReference type="PROSITE" id="PS50893"/>
    </source>
</evidence>
<evidence type="ECO:0000256" key="8">
    <source>
        <dbReference type="ARBA" id="ARBA00023136"/>
    </source>
</evidence>
<keyword evidence="5" id="KW-0547">Nucleotide-binding</keyword>
<keyword evidence="3" id="KW-1003">Cell membrane</keyword>
<dbReference type="FunFam" id="1.20.1560.10:FF:000011">
    <property type="entry name" value="Multidrug ABC transporter ATP-binding protein"/>
    <property type="match status" value="1"/>
</dbReference>
<evidence type="ECO:0000256" key="3">
    <source>
        <dbReference type="ARBA" id="ARBA00022475"/>
    </source>
</evidence>
<dbReference type="FunFam" id="3.40.50.300:FF:000287">
    <property type="entry name" value="Multidrug ABC transporter ATP-binding protein"/>
    <property type="match status" value="1"/>
</dbReference>
<evidence type="ECO:0000256" key="5">
    <source>
        <dbReference type="ARBA" id="ARBA00022741"/>
    </source>
</evidence>
<dbReference type="InterPro" id="IPR027417">
    <property type="entry name" value="P-loop_NTPase"/>
</dbReference>
<evidence type="ECO:0000313" key="13">
    <source>
        <dbReference type="Proteomes" id="UP001145145"/>
    </source>
</evidence>
<keyword evidence="2" id="KW-0813">Transport</keyword>
<dbReference type="GO" id="GO:0015421">
    <property type="term" value="F:ABC-type oligopeptide transporter activity"/>
    <property type="evidence" value="ECO:0007669"/>
    <property type="project" value="TreeGrafter"/>
</dbReference>
<evidence type="ECO:0000256" key="9">
    <source>
        <dbReference type="SAM" id="Phobius"/>
    </source>
</evidence>
<organism evidence="12 13">
    <name type="scientific">Sellimonas catena</name>
    <dbReference type="NCBI Taxonomy" id="2994035"/>
    <lineage>
        <taxon>Bacteria</taxon>
        <taxon>Bacillati</taxon>
        <taxon>Bacillota</taxon>
        <taxon>Clostridia</taxon>
        <taxon>Lachnospirales</taxon>
        <taxon>Lachnospiraceae</taxon>
        <taxon>Sellimonas</taxon>
    </lineage>
</organism>
<dbReference type="CDD" id="cd18547">
    <property type="entry name" value="ABC_6TM_Tm288_like"/>
    <property type="match status" value="1"/>
</dbReference>
<feature type="domain" description="ABC transmembrane type-1" evidence="11">
    <location>
        <begin position="27"/>
        <end position="321"/>
    </location>
</feature>
<comment type="subcellular location">
    <subcellularLocation>
        <location evidence="1">Cell membrane</location>
        <topology evidence="1">Multi-pass membrane protein</topology>
    </subcellularLocation>
</comment>
<dbReference type="GO" id="GO:0005886">
    <property type="term" value="C:plasma membrane"/>
    <property type="evidence" value="ECO:0007669"/>
    <property type="project" value="UniProtKB-SubCell"/>
</dbReference>
<comment type="caution">
    <text evidence="12">The sequence shown here is derived from an EMBL/GenBank/DDBJ whole genome shotgun (WGS) entry which is preliminary data.</text>
</comment>
<dbReference type="Pfam" id="PF00664">
    <property type="entry name" value="ABC_membrane"/>
    <property type="match status" value="1"/>
</dbReference>
<dbReference type="InterPro" id="IPR011527">
    <property type="entry name" value="ABC1_TM_dom"/>
</dbReference>
<evidence type="ECO:0000259" key="11">
    <source>
        <dbReference type="PROSITE" id="PS50929"/>
    </source>
</evidence>
<keyword evidence="6" id="KW-0067">ATP-binding</keyword>
<dbReference type="RefSeq" id="WP_087254654.1">
    <property type="nucleotide sequence ID" value="NZ_BSBO01000014.1"/>
</dbReference>
<accession>A0A9W6C629</accession>
<feature type="domain" description="ABC transporter" evidence="10">
    <location>
        <begin position="355"/>
        <end position="588"/>
    </location>
</feature>
<evidence type="ECO:0000256" key="7">
    <source>
        <dbReference type="ARBA" id="ARBA00022989"/>
    </source>
</evidence>
<feature type="transmembrane region" description="Helical" evidence="9">
    <location>
        <begin position="154"/>
        <end position="172"/>
    </location>
</feature>
<dbReference type="Gene3D" id="1.20.1560.10">
    <property type="entry name" value="ABC transporter type 1, transmembrane domain"/>
    <property type="match status" value="1"/>
</dbReference>
<dbReference type="PROSITE" id="PS50893">
    <property type="entry name" value="ABC_TRANSPORTER_2"/>
    <property type="match status" value="1"/>
</dbReference>
<dbReference type="InterPro" id="IPR003439">
    <property type="entry name" value="ABC_transporter-like_ATP-bd"/>
</dbReference>
<gene>
    <name evidence="12" type="ORF">Selli1_16260</name>
</gene>
<evidence type="ECO:0000256" key="6">
    <source>
        <dbReference type="ARBA" id="ARBA00022840"/>
    </source>
</evidence>
<keyword evidence="7 9" id="KW-1133">Transmembrane helix</keyword>
<dbReference type="Pfam" id="PF00005">
    <property type="entry name" value="ABC_tran"/>
    <property type="match status" value="1"/>
</dbReference>
<dbReference type="PANTHER" id="PTHR43394">
    <property type="entry name" value="ATP-DEPENDENT PERMEASE MDL1, MITOCHONDRIAL"/>
    <property type="match status" value="1"/>
</dbReference>
<dbReference type="InterPro" id="IPR003593">
    <property type="entry name" value="AAA+_ATPase"/>
</dbReference>
<dbReference type="SUPFAM" id="SSF52540">
    <property type="entry name" value="P-loop containing nucleoside triphosphate hydrolases"/>
    <property type="match status" value="1"/>
</dbReference>
<dbReference type="PROSITE" id="PS00211">
    <property type="entry name" value="ABC_TRANSPORTER_1"/>
    <property type="match status" value="1"/>
</dbReference>
<evidence type="ECO:0000256" key="4">
    <source>
        <dbReference type="ARBA" id="ARBA00022692"/>
    </source>
</evidence>
<name>A0A9W6C629_9FIRM</name>
<dbReference type="AlphaFoldDB" id="A0A9W6C629"/>
<dbReference type="PANTHER" id="PTHR43394:SF1">
    <property type="entry name" value="ATP-BINDING CASSETTE SUB-FAMILY B MEMBER 10, MITOCHONDRIAL"/>
    <property type="match status" value="1"/>
</dbReference>
<sequence length="599" mass="66822">MNKEQIGWKACMKGMGRFVSPYKGKLLVAVLTTVFATAIYSLNPTIEGLATTQLARDASEILQGVSGAHVHFDKVFRILALLGTSYVTRALALLVSAFFLTNAIQQTMHDLRGALQKKIQKMPVSYFDEHAFGDVLSCVTNDVDTLSNALQQTLTRVISGVLTFILAVSMMLRINVAMTLIALIIIPLVALITKVFVKRSQDLFDIQQKTVGQLNGAITELYGGFNEIISYNKQEDVEKQFEEVNQKMRNSAFKAQFVSSLISPCVSLVTYLTIGTCAVIGCLQVIQGTITIGQLQAFVRYIWQINDPLSQVSQLSAQVQAAFSAMRRIFTLLAEKEEDQGGKAEIAKDKIEGNVTFEHVQFGYDKELLMKDVNIDVKKGQTVAIVGPTGAGKTTLMNLLLRFYDVKGGSIKIDGVDIRDMKREDLRSLFSLVLQDTWLFSGSIYDNIRYGRQNARKDEIISAAKMANVHHYIRTLSRGYDSLINEEANNISQGEKQLLTIARAILKDPQILILDEATSSVDTRLERRLQEAMLRVMEGRTSFVIAHRLSTIRDADMILVLRDGDIVEQGTHEELLAKKGMYEKLYHSQFAGQNFDEVC</sequence>
<protein>
    <submittedName>
        <fullName evidence="12">ABC transporter</fullName>
    </submittedName>
</protein>
<dbReference type="Proteomes" id="UP001145145">
    <property type="component" value="Unassembled WGS sequence"/>
</dbReference>